<dbReference type="AlphaFoldDB" id="A0A7M5UL17"/>
<evidence type="ECO:0000313" key="3">
    <source>
        <dbReference type="Proteomes" id="UP000594262"/>
    </source>
</evidence>
<dbReference type="Proteomes" id="UP000594262">
    <property type="component" value="Unplaced"/>
</dbReference>
<proteinExistence type="predicted"/>
<dbReference type="GeneID" id="136805285"/>
<evidence type="ECO:0000313" key="2">
    <source>
        <dbReference type="EnsemblMetazoa" id="CLYHEMP011468.2"/>
    </source>
</evidence>
<dbReference type="OrthoDB" id="10065854at2759"/>
<keyword evidence="3" id="KW-1185">Reference proteome</keyword>
<keyword evidence="1" id="KW-0175">Coiled coil</keyword>
<organism evidence="2 3">
    <name type="scientific">Clytia hemisphaerica</name>
    <dbReference type="NCBI Taxonomy" id="252671"/>
    <lineage>
        <taxon>Eukaryota</taxon>
        <taxon>Metazoa</taxon>
        <taxon>Cnidaria</taxon>
        <taxon>Hydrozoa</taxon>
        <taxon>Hydroidolina</taxon>
        <taxon>Leptothecata</taxon>
        <taxon>Obeliida</taxon>
        <taxon>Clytiidae</taxon>
        <taxon>Clytia</taxon>
    </lineage>
</organism>
<dbReference type="GO" id="GO:0005829">
    <property type="term" value="C:cytosol"/>
    <property type="evidence" value="ECO:0007669"/>
    <property type="project" value="TreeGrafter"/>
</dbReference>
<feature type="coiled-coil region" evidence="1">
    <location>
        <begin position="10"/>
        <end position="123"/>
    </location>
</feature>
<accession>A0A7M5UL17</accession>
<name>A0A7M5UL17_9CNID</name>
<dbReference type="EnsemblMetazoa" id="CLYHEMT011468.2">
    <property type="protein sequence ID" value="CLYHEMP011468.2"/>
    <property type="gene ID" value="CLYHEMG011468"/>
</dbReference>
<evidence type="ECO:0000256" key="1">
    <source>
        <dbReference type="SAM" id="Coils"/>
    </source>
</evidence>
<protein>
    <submittedName>
        <fullName evidence="2">Uncharacterized protein</fullName>
    </submittedName>
</protein>
<reference evidence="2" key="1">
    <citation type="submission" date="2021-01" db="UniProtKB">
        <authorList>
            <consortium name="EnsemblMetazoa"/>
        </authorList>
    </citation>
    <scope>IDENTIFICATION</scope>
</reference>
<dbReference type="PANTHER" id="PTHR15434:SF2">
    <property type="entry name" value="HEAT SHOCK FACTOR 2-BINDING PROTEIN"/>
    <property type="match status" value="1"/>
</dbReference>
<dbReference type="InterPro" id="IPR039584">
    <property type="entry name" value="HSF2BP"/>
</dbReference>
<dbReference type="RefSeq" id="XP_066917962.1">
    <property type="nucleotide sequence ID" value="XM_067061861.1"/>
</dbReference>
<sequence length="352" mass="40395">MSIKAEKIKCNAEEDLFDKLNVKIEEIQQDYVLVSKQKMAQLTLEINQLKDGLAKVVNKDVIQSTFKQHTKQLECRSIAAEKQKLQRELELFNSRHESTLVELEKERQKAAQLLQQSKDMSDAMVEQSLFWTKFGSNVCTLLWKASNNDESVKAMLNGDSGLKFLEVASYAYESYFTALRLHKFAKAKELSAEHDFIFMLTGFLTNMTASSFGREFLMKATDKDSLLDTASQLLVDLSLKDLEWAKLRNLLLKIFYNLSLNERGLLFVSEQQNLLKALSQSLSDDQCMENKLQSIRILHSILLEPGMTNAIQQVLHLIPREKLSSHLQYSSGEVKEALQELEMEYRVHGRES</sequence>
<dbReference type="PANTHER" id="PTHR15434">
    <property type="entry name" value="HEAT SHOCK FACTOR 2-BINDING PROTEIN"/>
    <property type="match status" value="1"/>
</dbReference>